<gene>
    <name evidence="2" type="ORF">UU69_C0015G0003</name>
</gene>
<comment type="caution">
    <text evidence="2">The sequence shown here is derived from an EMBL/GenBank/DDBJ whole genome shotgun (WGS) entry which is preliminary data.</text>
</comment>
<protein>
    <submittedName>
        <fullName evidence="2">Uncharacterized protein</fullName>
    </submittedName>
</protein>
<evidence type="ECO:0000313" key="3">
    <source>
        <dbReference type="Proteomes" id="UP000034299"/>
    </source>
</evidence>
<proteinExistence type="predicted"/>
<evidence type="ECO:0000313" key="2">
    <source>
        <dbReference type="EMBL" id="KKS13025.1"/>
    </source>
</evidence>
<name>A0A0G0WJI1_9BACT</name>
<keyword evidence="1" id="KW-0812">Transmembrane</keyword>
<dbReference type="EMBL" id="LCBP01000015">
    <property type="protein sequence ID" value="KKS13025.1"/>
    <property type="molecule type" value="Genomic_DNA"/>
</dbReference>
<reference evidence="2 3" key="1">
    <citation type="journal article" date="2015" name="Nature">
        <title>rRNA introns, odd ribosomes, and small enigmatic genomes across a large radiation of phyla.</title>
        <authorList>
            <person name="Brown C.T."/>
            <person name="Hug L.A."/>
            <person name="Thomas B.C."/>
            <person name="Sharon I."/>
            <person name="Castelle C.J."/>
            <person name="Singh A."/>
            <person name="Wilkins M.J."/>
            <person name="Williams K.H."/>
            <person name="Banfield J.F."/>
        </authorList>
    </citation>
    <scope>NUCLEOTIDE SEQUENCE [LARGE SCALE GENOMIC DNA]</scope>
</reference>
<organism evidence="2 3">
    <name type="scientific">Candidatus Magasanikbacteria bacterium GW2011_GWA2_41_55</name>
    <dbReference type="NCBI Taxonomy" id="1619038"/>
    <lineage>
        <taxon>Bacteria</taxon>
        <taxon>Candidatus Magasanikiibacteriota</taxon>
    </lineage>
</organism>
<dbReference type="Gene3D" id="2.60.40.10">
    <property type="entry name" value="Immunoglobulins"/>
    <property type="match status" value="1"/>
</dbReference>
<accession>A0A0G0WJI1</accession>
<feature type="transmembrane region" description="Helical" evidence="1">
    <location>
        <begin position="52"/>
        <end position="75"/>
    </location>
</feature>
<keyword evidence="1" id="KW-0472">Membrane</keyword>
<dbReference type="AlphaFoldDB" id="A0A0G0WJI1"/>
<dbReference type="Proteomes" id="UP000034299">
    <property type="component" value="Unassembled WGS sequence"/>
</dbReference>
<dbReference type="InterPro" id="IPR013783">
    <property type="entry name" value="Ig-like_fold"/>
</dbReference>
<sequence>MKIKQSPTSAVKSGVFIGTLNFVMSPAKKITKPLHRHYHHKYHGKYKHAKKIFIFDMVLVAAATALLATSLYFFFIKPQENFLNISLKQNQKIKIGETHDLTFQLTNLTNQPLSELSVKFEFPASFVIKSSPPKFNPETKTLTADLLKEKEALNLPFQGAVFGAINETQKIIIHAQFREHKNQTLEEQIATIDLNLSEPAIAVSLETPETIMVGQNFNIIVNYKNNTLSNIEQIALAPTLPNDLAIVSNNAVLKDGFWILENLKPNQSGQIQLIGFLRSKPSSGSIALTLQTFLANGKEKHLQTSLIKYSTVIDNGLNLSANPINDKNYLKPGEETTVEIHYQNKTGQTLKNINFNLNLPTGLTGNTTQSTKKEIVPEETNTVEFKIKLAENFDAGAITSAGLALRPFVSFYMADKHLQKSDKLPNIGLIGL</sequence>
<evidence type="ECO:0000256" key="1">
    <source>
        <dbReference type="SAM" id="Phobius"/>
    </source>
</evidence>
<keyword evidence="1" id="KW-1133">Transmembrane helix</keyword>